<keyword evidence="4 5" id="KW-0472">Membrane</keyword>
<name>A0A538S6Q2_UNCEI</name>
<reference evidence="7 8" key="1">
    <citation type="journal article" date="2019" name="Nat. Microbiol.">
        <title>Mediterranean grassland soil C-N compound turnover is dependent on rainfall and depth, and is mediated by genomically divergent microorganisms.</title>
        <authorList>
            <person name="Diamond S."/>
            <person name="Andeer P.F."/>
            <person name="Li Z."/>
            <person name="Crits-Christoph A."/>
            <person name="Burstein D."/>
            <person name="Anantharaman K."/>
            <person name="Lane K.R."/>
            <person name="Thomas B.C."/>
            <person name="Pan C."/>
            <person name="Northen T.R."/>
            <person name="Banfield J.F."/>
        </authorList>
    </citation>
    <scope>NUCLEOTIDE SEQUENCE [LARGE SCALE GENOMIC DNA]</scope>
    <source>
        <strain evidence="7">WS_1</strain>
    </source>
</reference>
<dbReference type="AlphaFoldDB" id="A0A538S6Q2"/>
<protein>
    <submittedName>
        <fullName evidence="7">ABC transporter permease</fullName>
    </submittedName>
</protein>
<evidence type="ECO:0000313" key="8">
    <source>
        <dbReference type="Proteomes" id="UP000316292"/>
    </source>
</evidence>
<evidence type="ECO:0000256" key="3">
    <source>
        <dbReference type="ARBA" id="ARBA00022989"/>
    </source>
</evidence>
<sequence length="234" mass="25555">TWFPLRGFQDTPTDSFTALHYPFLLSLQGIAFEVVLGVIALLAGAAIIALAWIRRPKRPLETLEQAMRLVPGAVVAGLGAVLFVWPFWNMSMFDVADILIHGFLPMLALVLISAAGTILLMQTSMLEVMGEDFILTAKAKGLSERIVRKRHAARNAYLPVVTSLAISLGFVVGGAIILEYIFSYYGLGSYLLIAITSQDRFLAGSILFLISVLVIFGNIVADILYGVLDPRVRI</sequence>
<dbReference type="PROSITE" id="PS50928">
    <property type="entry name" value="ABC_TM1"/>
    <property type="match status" value="1"/>
</dbReference>
<feature type="transmembrane region" description="Helical" evidence="5">
    <location>
        <begin position="30"/>
        <end position="53"/>
    </location>
</feature>
<gene>
    <name evidence="7" type="ORF">E6K71_11025</name>
</gene>
<feature type="transmembrane region" description="Helical" evidence="5">
    <location>
        <begin position="156"/>
        <end position="182"/>
    </location>
</feature>
<proteinExistence type="inferred from homology"/>
<dbReference type="Gene3D" id="1.10.3720.10">
    <property type="entry name" value="MetI-like"/>
    <property type="match status" value="1"/>
</dbReference>
<comment type="caution">
    <text evidence="7">The sequence shown here is derived from an EMBL/GenBank/DDBJ whole genome shotgun (WGS) entry which is preliminary data.</text>
</comment>
<dbReference type="PANTHER" id="PTHR43376">
    <property type="entry name" value="OLIGOPEPTIDE TRANSPORT SYSTEM PERMEASE PROTEIN"/>
    <property type="match status" value="1"/>
</dbReference>
<evidence type="ECO:0000256" key="5">
    <source>
        <dbReference type="RuleBase" id="RU363032"/>
    </source>
</evidence>
<dbReference type="Pfam" id="PF00528">
    <property type="entry name" value="BPD_transp_1"/>
    <property type="match status" value="1"/>
</dbReference>
<dbReference type="InterPro" id="IPR035906">
    <property type="entry name" value="MetI-like_sf"/>
</dbReference>
<dbReference type="CDD" id="cd06261">
    <property type="entry name" value="TM_PBP2"/>
    <property type="match status" value="1"/>
</dbReference>
<dbReference type="Proteomes" id="UP000316292">
    <property type="component" value="Unassembled WGS sequence"/>
</dbReference>
<evidence type="ECO:0000256" key="2">
    <source>
        <dbReference type="ARBA" id="ARBA00022692"/>
    </source>
</evidence>
<feature type="transmembrane region" description="Helical" evidence="5">
    <location>
        <begin position="65"/>
        <end position="88"/>
    </location>
</feature>
<feature type="non-terminal residue" evidence="7">
    <location>
        <position position="1"/>
    </location>
</feature>
<feature type="domain" description="ABC transmembrane type-1" evidence="6">
    <location>
        <begin position="19"/>
        <end position="225"/>
    </location>
</feature>
<dbReference type="GO" id="GO:0055085">
    <property type="term" value="P:transmembrane transport"/>
    <property type="evidence" value="ECO:0007669"/>
    <property type="project" value="InterPro"/>
</dbReference>
<dbReference type="GO" id="GO:0005886">
    <property type="term" value="C:plasma membrane"/>
    <property type="evidence" value="ECO:0007669"/>
    <property type="project" value="UniProtKB-SubCell"/>
</dbReference>
<dbReference type="PANTHER" id="PTHR43376:SF1">
    <property type="entry name" value="OLIGOPEPTIDE TRANSPORT SYSTEM PERMEASE PROTEIN"/>
    <property type="match status" value="1"/>
</dbReference>
<feature type="transmembrane region" description="Helical" evidence="5">
    <location>
        <begin position="202"/>
        <end position="228"/>
    </location>
</feature>
<evidence type="ECO:0000313" key="7">
    <source>
        <dbReference type="EMBL" id="TMQ47045.1"/>
    </source>
</evidence>
<evidence type="ECO:0000259" key="6">
    <source>
        <dbReference type="PROSITE" id="PS50928"/>
    </source>
</evidence>
<evidence type="ECO:0000256" key="4">
    <source>
        <dbReference type="ARBA" id="ARBA00023136"/>
    </source>
</evidence>
<dbReference type="InterPro" id="IPR000515">
    <property type="entry name" value="MetI-like"/>
</dbReference>
<evidence type="ECO:0000256" key="1">
    <source>
        <dbReference type="ARBA" id="ARBA00004141"/>
    </source>
</evidence>
<keyword evidence="5" id="KW-0813">Transport</keyword>
<keyword evidence="3 5" id="KW-1133">Transmembrane helix</keyword>
<dbReference type="EMBL" id="VBOR01000130">
    <property type="protein sequence ID" value="TMQ47045.1"/>
    <property type="molecule type" value="Genomic_DNA"/>
</dbReference>
<comment type="similarity">
    <text evidence="5">Belongs to the binding-protein-dependent transport system permease family.</text>
</comment>
<organism evidence="7 8">
    <name type="scientific">Eiseniibacteriota bacterium</name>
    <dbReference type="NCBI Taxonomy" id="2212470"/>
    <lineage>
        <taxon>Bacteria</taxon>
        <taxon>Candidatus Eiseniibacteriota</taxon>
    </lineage>
</organism>
<accession>A0A538S6Q2</accession>
<keyword evidence="2 5" id="KW-0812">Transmembrane</keyword>
<feature type="transmembrane region" description="Helical" evidence="5">
    <location>
        <begin position="100"/>
        <end position="121"/>
    </location>
</feature>
<dbReference type="SUPFAM" id="SSF161098">
    <property type="entry name" value="MetI-like"/>
    <property type="match status" value="1"/>
</dbReference>
<comment type="subcellular location">
    <subcellularLocation>
        <location evidence="5">Cell membrane</location>
        <topology evidence="5">Multi-pass membrane protein</topology>
    </subcellularLocation>
    <subcellularLocation>
        <location evidence="1">Membrane</location>
        <topology evidence="1">Multi-pass membrane protein</topology>
    </subcellularLocation>
</comment>